<evidence type="ECO:0000256" key="1">
    <source>
        <dbReference type="SAM" id="SignalP"/>
    </source>
</evidence>
<feature type="signal peptide" evidence="1">
    <location>
        <begin position="1"/>
        <end position="21"/>
    </location>
</feature>
<feature type="chain" id="PRO_5045073851" evidence="1">
    <location>
        <begin position="22"/>
        <end position="347"/>
    </location>
</feature>
<dbReference type="InterPro" id="IPR018642">
    <property type="entry name" value="DUF2066"/>
</dbReference>
<name>A0ABZ2RI00_ECTME</name>
<dbReference type="Proteomes" id="UP001476583">
    <property type="component" value="Chromosome"/>
</dbReference>
<evidence type="ECO:0000313" key="2">
    <source>
        <dbReference type="EMBL" id="WXL24336.1"/>
    </source>
</evidence>
<protein>
    <submittedName>
        <fullName evidence="2">DUF2066 domain-containing protein</fullName>
    </submittedName>
</protein>
<proteinExistence type="predicted"/>
<gene>
    <name evidence="2" type="ORF">WG219_13480</name>
</gene>
<dbReference type="EMBL" id="CP148074">
    <property type="protein sequence ID" value="WXL24336.1"/>
    <property type="molecule type" value="Genomic_DNA"/>
</dbReference>
<reference evidence="2 3" key="1">
    <citation type="submission" date="2024-03" db="EMBL/GenBank/DDBJ databases">
        <title>Complete genome of BD2.</title>
        <authorList>
            <person name="Cao G."/>
        </authorList>
    </citation>
    <scope>NUCLEOTIDE SEQUENCE [LARGE SCALE GENOMIC DNA]</scope>
    <source>
        <strain evidence="2 3">BD2</strain>
    </source>
</reference>
<accession>A0ABZ2RI00</accession>
<keyword evidence="3" id="KW-1185">Reference proteome</keyword>
<organism evidence="2 3">
    <name type="scientific">Ectopseudomonas mendocina</name>
    <name type="common">Pseudomonas mendocina</name>
    <dbReference type="NCBI Taxonomy" id="300"/>
    <lineage>
        <taxon>Bacteria</taxon>
        <taxon>Pseudomonadati</taxon>
        <taxon>Pseudomonadota</taxon>
        <taxon>Gammaproteobacteria</taxon>
        <taxon>Pseudomonadales</taxon>
        <taxon>Pseudomonadaceae</taxon>
        <taxon>Ectopseudomonas</taxon>
    </lineage>
</organism>
<dbReference type="Pfam" id="PF09839">
    <property type="entry name" value="DUF2066"/>
    <property type="match status" value="1"/>
</dbReference>
<keyword evidence="1" id="KW-0732">Signal</keyword>
<sequence>MRFIDRLLVASLMLSGLPAVAAPVSDLYKVREPVASQQPEDRAAALTRALDTLVLRLTGKDDVAKNQALAELRKDPQQIISQYGYEEDKLTVDFDPTSTERALRQAGLQLWGNNRPVVMTWWLNASAEGTSLVGDAQLAAETLSQAAQNRGLPLRLPLADLSEQLVGTEENIASDDASALRAASERYSADALLSVLARESGGEWQAQWRLWQGDKREQGSVSGADQAAVADAVLLQVSKRLTSQFMATAGAASNLTLEVQGADLNRYAELQRVLEPYGAVLRLVQGDKLVFGVNANADQLRAQLALSHLQEVTAEAIDAAQAPTADGAVAPVAPAAPVPSNVLKFRW</sequence>
<evidence type="ECO:0000313" key="3">
    <source>
        <dbReference type="Proteomes" id="UP001476583"/>
    </source>
</evidence>